<accession>A0A366KWC5</accession>
<sequence length="182" mass="21033">MLIKEILSSFRQFSANEALLFEENIVRRTFRKNEIILKQGAVCQSVYFVLSGSFFQYQSQGITESIIDLHVTSEWMFNHPSLIEQRASETTIKAFENSEVIELSLSSLHYLIAKSQSFLFLTKIFNQTSARTYLFDSSFNPLQKYNYIKNVKPLVAQVFPVKMIASYLKIAPETLSRVRANH</sequence>
<evidence type="ECO:0000259" key="1">
    <source>
        <dbReference type="PROSITE" id="PS50042"/>
    </source>
</evidence>
<dbReference type="CDD" id="cd00038">
    <property type="entry name" value="CAP_ED"/>
    <property type="match status" value="1"/>
</dbReference>
<dbReference type="PROSITE" id="PS50042">
    <property type="entry name" value="CNMP_BINDING_3"/>
    <property type="match status" value="1"/>
</dbReference>
<dbReference type="SUPFAM" id="SSF51206">
    <property type="entry name" value="cAMP-binding domain-like"/>
    <property type="match status" value="1"/>
</dbReference>
<dbReference type="EMBL" id="QNQU01000014">
    <property type="protein sequence ID" value="RBQ05384.1"/>
    <property type="molecule type" value="Genomic_DNA"/>
</dbReference>
<proteinExistence type="predicted"/>
<dbReference type="InterPro" id="IPR000595">
    <property type="entry name" value="cNMP-bd_dom"/>
</dbReference>
<protein>
    <submittedName>
        <fullName evidence="2">Crp/Fnr family transcriptional regulator</fullName>
    </submittedName>
</protein>
<dbReference type="Pfam" id="PF00027">
    <property type="entry name" value="cNMP_binding"/>
    <property type="match status" value="1"/>
</dbReference>
<evidence type="ECO:0000313" key="2">
    <source>
        <dbReference type="EMBL" id="RBQ05384.1"/>
    </source>
</evidence>
<gene>
    <name evidence="2" type="ORF">DRW42_17030</name>
</gene>
<dbReference type="InterPro" id="IPR018490">
    <property type="entry name" value="cNMP-bd_dom_sf"/>
</dbReference>
<reference evidence="2 3" key="1">
    <citation type="submission" date="2018-07" db="EMBL/GenBank/DDBJ databases">
        <title>A draft genome of a endophytic bacteria, a new species of Pedobacter.</title>
        <authorList>
            <person name="Zhang Z.D."/>
            <person name="Chen Z.J."/>
        </authorList>
    </citation>
    <scope>NUCLEOTIDE SEQUENCE [LARGE SCALE GENOMIC DNA]</scope>
    <source>
        <strain evidence="2 3">RS10</strain>
    </source>
</reference>
<dbReference type="Proteomes" id="UP000252081">
    <property type="component" value="Unassembled WGS sequence"/>
</dbReference>
<feature type="domain" description="Cyclic nucleotide-binding" evidence="1">
    <location>
        <begin position="9"/>
        <end position="112"/>
    </location>
</feature>
<dbReference type="Gene3D" id="2.60.120.10">
    <property type="entry name" value="Jelly Rolls"/>
    <property type="match status" value="1"/>
</dbReference>
<dbReference type="RefSeq" id="WP_113950040.1">
    <property type="nucleotide sequence ID" value="NZ_QNQU01000014.1"/>
</dbReference>
<dbReference type="InterPro" id="IPR014710">
    <property type="entry name" value="RmlC-like_jellyroll"/>
</dbReference>
<dbReference type="AlphaFoldDB" id="A0A366KWC5"/>
<name>A0A366KWC5_9SPHI</name>
<keyword evidence="3" id="KW-1185">Reference proteome</keyword>
<dbReference type="OrthoDB" id="792939at2"/>
<evidence type="ECO:0000313" key="3">
    <source>
        <dbReference type="Proteomes" id="UP000252081"/>
    </source>
</evidence>
<organism evidence="2 3">
    <name type="scientific">Pedobacter miscanthi</name>
    <dbReference type="NCBI Taxonomy" id="2259170"/>
    <lineage>
        <taxon>Bacteria</taxon>
        <taxon>Pseudomonadati</taxon>
        <taxon>Bacteroidota</taxon>
        <taxon>Sphingobacteriia</taxon>
        <taxon>Sphingobacteriales</taxon>
        <taxon>Sphingobacteriaceae</taxon>
        <taxon>Pedobacter</taxon>
    </lineage>
</organism>
<comment type="caution">
    <text evidence="2">The sequence shown here is derived from an EMBL/GenBank/DDBJ whole genome shotgun (WGS) entry which is preliminary data.</text>
</comment>